<dbReference type="EMBL" id="CP020663">
    <property type="protein sequence ID" value="ATF10444.1"/>
    <property type="molecule type" value="Genomic_DNA"/>
</dbReference>
<keyword evidence="2" id="KW-1185">Reference proteome</keyword>
<organism evidence="1 2">
    <name type="scientific">Candidatus Enterovibrio altilux</name>
    <dbReference type="NCBI Taxonomy" id="1927128"/>
    <lineage>
        <taxon>Bacteria</taxon>
        <taxon>Pseudomonadati</taxon>
        <taxon>Pseudomonadota</taxon>
        <taxon>Gammaproteobacteria</taxon>
        <taxon>Vibrionales</taxon>
        <taxon>Vibrionaceae</taxon>
        <taxon>Enterovibrio</taxon>
    </lineage>
</organism>
<evidence type="ECO:0000313" key="1">
    <source>
        <dbReference type="EMBL" id="ATF10444.1"/>
    </source>
</evidence>
<dbReference type="Proteomes" id="UP000218160">
    <property type="component" value="Chromosome 2"/>
</dbReference>
<name>A0A291BBS9_9GAMM</name>
<protein>
    <submittedName>
        <fullName evidence="1">Uncharacterized protein</fullName>
    </submittedName>
</protein>
<reference evidence="2" key="1">
    <citation type="submission" date="2017-04" db="EMBL/GenBank/DDBJ databases">
        <title>Genome evolution of the luminous symbionts of deep sea anglerfish.</title>
        <authorList>
            <person name="Hendry T.A."/>
        </authorList>
    </citation>
    <scope>NUCLEOTIDE SEQUENCE [LARGE SCALE GENOMIC DNA]</scope>
</reference>
<evidence type="ECO:0000313" key="2">
    <source>
        <dbReference type="Proteomes" id="UP000218160"/>
    </source>
</evidence>
<proteinExistence type="predicted"/>
<dbReference type="AlphaFoldDB" id="A0A291BBS9"/>
<gene>
    <name evidence="1" type="ORF">BTN50_2031</name>
</gene>
<sequence>MKNIIISNYIKKVTFVDMIFLRYDITISVLYLQHEGNLVPNLRGLLFGFFKFKTWLDIHVID</sequence>
<accession>A0A291BBS9</accession>
<dbReference type="KEGG" id="elux:BTN50_2031"/>